<evidence type="ECO:0000313" key="2">
    <source>
        <dbReference type="EMBL" id="CAB4147772.1"/>
    </source>
</evidence>
<dbReference type="InterPro" id="IPR003615">
    <property type="entry name" value="HNH_nuc"/>
</dbReference>
<dbReference type="InterPro" id="IPR044925">
    <property type="entry name" value="His-Me_finger_sf"/>
</dbReference>
<name>A0A6J5MN29_9CAUD</name>
<reference evidence="2" key="1">
    <citation type="submission" date="2020-04" db="EMBL/GenBank/DDBJ databases">
        <authorList>
            <person name="Chiriac C."/>
            <person name="Salcher M."/>
            <person name="Ghai R."/>
            <person name="Kavagutti S V."/>
        </authorList>
    </citation>
    <scope>NUCLEOTIDE SEQUENCE</scope>
</reference>
<feature type="domain" description="HNH nuclease" evidence="1">
    <location>
        <begin position="60"/>
        <end position="103"/>
    </location>
</feature>
<protein>
    <submittedName>
        <fullName evidence="2">HNH nuclease</fullName>
    </submittedName>
</protein>
<evidence type="ECO:0000259" key="1">
    <source>
        <dbReference type="Pfam" id="PF13392"/>
    </source>
</evidence>
<dbReference type="Gene3D" id="3.90.75.20">
    <property type="match status" value="1"/>
</dbReference>
<gene>
    <name evidence="2" type="ORF">UFOVP515_45</name>
</gene>
<sequence>MITDEVWREIPFQKTYEVSSYGNLRRHVNKNHPERRQIRFFEAEITRNGYSRFNIRKQHYLVHRLVHLIFVAPLEEGMVVCHIDGNKQNNHFSNLMQATQKENISHKRLHGTWQSCENHPHAKLTNLQAITIKRLLSERQQDSSGRFLRGSIKNIANKLQVPSPLVYGLSRKRSGFKDVC</sequence>
<proteinExistence type="predicted"/>
<dbReference type="SUPFAM" id="SSF54060">
    <property type="entry name" value="His-Me finger endonucleases"/>
    <property type="match status" value="1"/>
</dbReference>
<dbReference type="EMBL" id="LR796482">
    <property type="protein sequence ID" value="CAB4147772.1"/>
    <property type="molecule type" value="Genomic_DNA"/>
</dbReference>
<dbReference type="Pfam" id="PF13392">
    <property type="entry name" value="HNH_3"/>
    <property type="match status" value="1"/>
</dbReference>
<accession>A0A6J5MN29</accession>
<organism evidence="2">
    <name type="scientific">uncultured Caudovirales phage</name>
    <dbReference type="NCBI Taxonomy" id="2100421"/>
    <lineage>
        <taxon>Viruses</taxon>
        <taxon>Duplodnaviria</taxon>
        <taxon>Heunggongvirae</taxon>
        <taxon>Uroviricota</taxon>
        <taxon>Caudoviricetes</taxon>
        <taxon>Peduoviridae</taxon>
        <taxon>Maltschvirus</taxon>
        <taxon>Maltschvirus maltsch</taxon>
    </lineage>
</organism>